<protein>
    <recommendedName>
        <fullName evidence="4">Phage tail component, N-terminal domain-containing protein</fullName>
    </recommendedName>
</protein>
<evidence type="ECO:0000259" key="1">
    <source>
        <dbReference type="Pfam" id="PF05709"/>
    </source>
</evidence>
<dbReference type="InterPro" id="IPR008841">
    <property type="entry name" value="Siphovirus-type_tail_N"/>
</dbReference>
<dbReference type="PATRIC" id="fig|136160.3.peg.3521"/>
<dbReference type="AlphaFoldDB" id="A0A0M0KMF0"/>
<feature type="domain" description="Siphovirus-type tail component C-terminal" evidence="2">
    <location>
        <begin position="141"/>
        <end position="233"/>
    </location>
</feature>
<dbReference type="EMBL" id="LILD01000001">
    <property type="protein sequence ID" value="KOO40036.1"/>
    <property type="molecule type" value="Genomic_DNA"/>
</dbReference>
<dbReference type="NCBIfam" id="TIGR01633">
    <property type="entry name" value="phi3626_gp14_N"/>
    <property type="match status" value="1"/>
</dbReference>
<dbReference type="InterPro" id="IPR006520">
    <property type="entry name" value="Dit_BPSPP_N"/>
</dbReference>
<dbReference type="Gene3D" id="2.60.120.860">
    <property type="match status" value="1"/>
</dbReference>
<reference evidence="3" key="1">
    <citation type="submission" date="2015-08" db="EMBL/GenBank/DDBJ databases">
        <title>Complete DNA Sequence of Pseudomonas syringae pv. actinidiae, the Causal Agent of Kiwifruit Canker Disease.</title>
        <authorList>
            <person name="Rikkerink E.H.A."/>
            <person name="Fineran P.C."/>
        </authorList>
    </citation>
    <scope>NUCLEOTIDE SEQUENCE</scope>
    <source>
        <strain evidence="3">DSM 13666</strain>
    </source>
</reference>
<evidence type="ECO:0008006" key="4">
    <source>
        <dbReference type="Google" id="ProtNLM"/>
    </source>
</evidence>
<comment type="caution">
    <text evidence="3">The sequence shown here is derived from an EMBL/GenBank/DDBJ whole genome shotgun (WGS) entry which is preliminary data.</text>
</comment>
<organism evidence="3">
    <name type="scientific">Halalkalibacterium halodurans</name>
    <name type="common">Bacillus halodurans</name>
    <dbReference type="NCBI Taxonomy" id="86665"/>
    <lineage>
        <taxon>Bacteria</taxon>
        <taxon>Bacillati</taxon>
        <taxon>Bacillota</taxon>
        <taxon>Bacilli</taxon>
        <taxon>Bacillales</taxon>
        <taxon>Bacillaceae</taxon>
        <taxon>Halalkalibacterium (ex Joshi et al. 2022)</taxon>
    </lineage>
</organism>
<dbReference type="RefSeq" id="WP_053431887.1">
    <property type="nucleotide sequence ID" value="NZ_CP040441.1"/>
</dbReference>
<dbReference type="Pfam" id="PF22768">
    <property type="entry name" value="SPP1_Dit"/>
    <property type="match status" value="1"/>
</dbReference>
<proteinExistence type="predicted"/>
<name>A0A0M0KMF0_ALKHA</name>
<gene>
    <name evidence="3" type="ORF">AMD02_15200</name>
</gene>
<dbReference type="GeneID" id="87596528"/>
<sequence>MNFSFNGVTKEYIEVLHGFQRPMIAPIEHDLYESRQNGVIVRKARLAPIELSVPVVIKHRGRSLEDVKTELNGWLFHQEAKRLVFEDDPDRNYLARLLSVELGEYEHFAKGAITFYLDQPYRFGAQRELEVTPTASEQTITGQVETPWTSETTFSNATSHFTLETSQGMRIFLHYRFISGDLLHIDYEKRKVTLNGQDLAAAISLSSHWDSLKPGAISLNASEPTTVTYTERYY</sequence>
<evidence type="ECO:0000259" key="2">
    <source>
        <dbReference type="Pfam" id="PF22768"/>
    </source>
</evidence>
<dbReference type="Gene3D" id="2.40.30.200">
    <property type="match status" value="1"/>
</dbReference>
<dbReference type="InterPro" id="IPR054738">
    <property type="entry name" value="Siphovirus-type_tail_C"/>
</dbReference>
<dbReference type="Pfam" id="PF05709">
    <property type="entry name" value="Sipho_tail"/>
    <property type="match status" value="1"/>
</dbReference>
<evidence type="ECO:0000313" key="3">
    <source>
        <dbReference type="EMBL" id="KOO40036.1"/>
    </source>
</evidence>
<feature type="domain" description="Siphovirus-type tail component RIFT-related" evidence="1">
    <location>
        <begin position="12"/>
        <end position="116"/>
    </location>
</feature>
<accession>A0A0M0KMF0</accession>